<dbReference type="InterPro" id="IPR048395">
    <property type="entry name" value="Glyco_hydro_31_C"/>
</dbReference>
<feature type="domain" description="Glycoside hydrolase family 31 N-terminal" evidence="4">
    <location>
        <begin position="18"/>
        <end position="192"/>
    </location>
</feature>
<dbReference type="AlphaFoldDB" id="A0AAV9GH07"/>
<evidence type="ECO:0000259" key="4">
    <source>
        <dbReference type="Pfam" id="PF13802"/>
    </source>
</evidence>
<gene>
    <name evidence="6" type="ORF">QBC34DRAFT_466202</name>
</gene>
<dbReference type="Pfam" id="PF13802">
    <property type="entry name" value="Gal_mutarotas_2"/>
    <property type="match status" value="1"/>
</dbReference>
<dbReference type="InterPro" id="IPR025887">
    <property type="entry name" value="Glyco_hydro_31_N_dom"/>
</dbReference>
<name>A0AAV9GH07_9PEZI</name>
<keyword evidence="2" id="KW-0378">Hydrolase</keyword>
<dbReference type="Proteomes" id="UP001321760">
    <property type="component" value="Unassembled WGS sequence"/>
</dbReference>
<dbReference type="SUPFAM" id="SSF74650">
    <property type="entry name" value="Galactose mutarotase-like"/>
    <property type="match status" value="1"/>
</dbReference>
<feature type="domain" description="Glycoside hydrolase family 31 TIM barrel" evidence="3">
    <location>
        <begin position="286"/>
        <end position="469"/>
    </location>
</feature>
<evidence type="ECO:0000313" key="7">
    <source>
        <dbReference type="Proteomes" id="UP001321760"/>
    </source>
</evidence>
<comment type="caution">
    <text evidence="6">The sequence shown here is derived from an EMBL/GenBank/DDBJ whole genome shotgun (WGS) entry which is preliminary data.</text>
</comment>
<dbReference type="InterPro" id="IPR051816">
    <property type="entry name" value="Glycosyl_Hydrolase_31"/>
</dbReference>
<dbReference type="Pfam" id="PF21365">
    <property type="entry name" value="Glyco_hydro_31_3rd"/>
    <property type="match status" value="1"/>
</dbReference>
<dbReference type="Pfam" id="PF01055">
    <property type="entry name" value="Glyco_hydro_31_2nd"/>
    <property type="match status" value="1"/>
</dbReference>
<dbReference type="SUPFAM" id="SSF51011">
    <property type="entry name" value="Glycosyl hydrolase domain"/>
    <property type="match status" value="1"/>
</dbReference>
<dbReference type="GO" id="GO:0030246">
    <property type="term" value="F:carbohydrate binding"/>
    <property type="evidence" value="ECO:0007669"/>
    <property type="project" value="InterPro"/>
</dbReference>
<dbReference type="InterPro" id="IPR013780">
    <property type="entry name" value="Glyco_hydro_b"/>
</dbReference>
<dbReference type="PANTHER" id="PTHR43863:SF2">
    <property type="entry name" value="MALTASE-GLUCOAMYLASE"/>
    <property type="match status" value="1"/>
</dbReference>
<dbReference type="Gene3D" id="3.20.20.80">
    <property type="entry name" value="Glycosidases"/>
    <property type="match status" value="2"/>
</dbReference>
<dbReference type="InterPro" id="IPR017853">
    <property type="entry name" value="GH"/>
</dbReference>
<organism evidence="6 7">
    <name type="scientific">Podospora aff. communis PSN243</name>
    <dbReference type="NCBI Taxonomy" id="3040156"/>
    <lineage>
        <taxon>Eukaryota</taxon>
        <taxon>Fungi</taxon>
        <taxon>Dikarya</taxon>
        <taxon>Ascomycota</taxon>
        <taxon>Pezizomycotina</taxon>
        <taxon>Sordariomycetes</taxon>
        <taxon>Sordariomycetidae</taxon>
        <taxon>Sordariales</taxon>
        <taxon>Podosporaceae</taxon>
        <taxon>Podospora</taxon>
    </lineage>
</organism>
<dbReference type="Gene3D" id="2.60.40.1760">
    <property type="entry name" value="glycosyl hydrolase (family 31)"/>
    <property type="match status" value="1"/>
</dbReference>
<dbReference type="GO" id="GO:0005975">
    <property type="term" value="P:carbohydrate metabolic process"/>
    <property type="evidence" value="ECO:0007669"/>
    <property type="project" value="InterPro"/>
</dbReference>
<evidence type="ECO:0000259" key="5">
    <source>
        <dbReference type="Pfam" id="PF21365"/>
    </source>
</evidence>
<proteinExistence type="inferred from homology"/>
<accession>A0AAV9GH07</accession>
<evidence type="ECO:0000256" key="2">
    <source>
        <dbReference type="RuleBase" id="RU361185"/>
    </source>
</evidence>
<dbReference type="InterPro" id="IPR011013">
    <property type="entry name" value="Gal_mutarotase_sf_dom"/>
</dbReference>
<dbReference type="CDD" id="cd14752">
    <property type="entry name" value="GH31_N"/>
    <property type="match status" value="1"/>
</dbReference>
<dbReference type="Gene3D" id="2.60.40.1180">
    <property type="entry name" value="Golgi alpha-mannosidase II"/>
    <property type="match status" value="1"/>
</dbReference>
<dbReference type="EMBL" id="MU865945">
    <property type="protein sequence ID" value="KAK4448054.1"/>
    <property type="molecule type" value="Genomic_DNA"/>
</dbReference>
<dbReference type="PANTHER" id="PTHR43863">
    <property type="entry name" value="HYDROLASE, PUTATIVE (AFU_ORTHOLOGUE AFUA_1G03140)-RELATED"/>
    <property type="match status" value="1"/>
</dbReference>
<dbReference type="GO" id="GO:0004553">
    <property type="term" value="F:hydrolase activity, hydrolyzing O-glycosyl compounds"/>
    <property type="evidence" value="ECO:0007669"/>
    <property type="project" value="InterPro"/>
</dbReference>
<reference evidence="6" key="1">
    <citation type="journal article" date="2023" name="Mol. Phylogenet. Evol.">
        <title>Genome-scale phylogeny and comparative genomics of the fungal order Sordariales.</title>
        <authorList>
            <person name="Hensen N."/>
            <person name="Bonometti L."/>
            <person name="Westerberg I."/>
            <person name="Brannstrom I.O."/>
            <person name="Guillou S."/>
            <person name="Cros-Aarteil S."/>
            <person name="Calhoun S."/>
            <person name="Haridas S."/>
            <person name="Kuo A."/>
            <person name="Mondo S."/>
            <person name="Pangilinan J."/>
            <person name="Riley R."/>
            <person name="LaButti K."/>
            <person name="Andreopoulos B."/>
            <person name="Lipzen A."/>
            <person name="Chen C."/>
            <person name="Yan M."/>
            <person name="Daum C."/>
            <person name="Ng V."/>
            <person name="Clum A."/>
            <person name="Steindorff A."/>
            <person name="Ohm R.A."/>
            <person name="Martin F."/>
            <person name="Silar P."/>
            <person name="Natvig D.O."/>
            <person name="Lalanne C."/>
            <person name="Gautier V."/>
            <person name="Ament-Velasquez S.L."/>
            <person name="Kruys A."/>
            <person name="Hutchinson M.I."/>
            <person name="Powell A.J."/>
            <person name="Barry K."/>
            <person name="Miller A.N."/>
            <person name="Grigoriev I.V."/>
            <person name="Debuchy R."/>
            <person name="Gladieux P."/>
            <person name="Hiltunen Thoren M."/>
            <person name="Johannesson H."/>
        </authorList>
    </citation>
    <scope>NUCLEOTIDE SEQUENCE</scope>
    <source>
        <strain evidence="6">PSN243</strain>
    </source>
</reference>
<evidence type="ECO:0000259" key="3">
    <source>
        <dbReference type="Pfam" id="PF01055"/>
    </source>
</evidence>
<dbReference type="SUPFAM" id="SSF51445">
    <property type="entry name" value="(Trans)glycosidases"/>
    <property type="match status" value="2"/>
</dbReference>
<evidence type="ECO:0000313" key="6">
    <source>
        <dbReference type="EMBL" id="KAK4448054.1"/>
    </source>
</evidence>
<keyword evidence="2" id="KW-0326">Glycosidase</keyword>
<evidence type="ECO:0000256" key="1">
    <source>
        <dbReference type="ARBA" id="ARBA00007806"/>
    </source>
</evidence>
<reference evidence="6" key="2">
    <citation type="submission" date="2023-05" db="EMBL/GenBank/DDBJ databases">
        <authorList>
            <consortium name="Lawrence Berkeley National Laboratory"/>
            <person name="Steindorff A."/>
            <person name="Hensen N."/>
            <person name="Bonometti L."/>
            <person name="Westerberg I."/>
            <person name="Brannstrom I.O."/>
            <person name="Guillou S."/>
            <person name="Cros-Aarteil S."/>
            <person name="Calhoun S."/>
            <person name="Haridas S."/>
            <person name="Kuo A."/>
            <person name="Mondo S."/>
            <person name="Pangilinan J."/>
            <person name="Riley R."/>
            <person name="Labutti K."/>
            <person name="Andreopoulos B."/>
            <person name="Lipzen A."/>
            <person name="Chen C."/>
            <person name="Yanf M."/>
            <person name="Daum C."/>
            <person name="Ng V."/>
            <person name="Clum A."/>
            <person name="Ohm R."/>
            <person name="Martin F."/>
            <person name="Silar P."/>
            <person name="Natvig D."/>
            <person name="Lalanne C."/>
            <person name="Gautier V."/>
            <person name="Ament-Velasquez S.L."/>
            <person name="Kruys A."/>
            <person name="Hutchinson M.I."/>
            <person name="Powell A.J."/>
            <person name="Barry K."/>
            <person name="Miller A.N."/>
            <person name="Grigoriev I.V."/>
            <person name="Debuchy R."/>
            <person name="Gladieux P."/>
            <person name="Thoren M.H."/>
            <person name="Johannesson H."/>
        </authorList>
    </citation>
    <scope>NUCLEOTIDE SEQUENCE</scope>
    <source>
        <strain evidence="6">PSN243</strain>
    </source>
</reference>
<comment type="similarity">
    <text evidence="1 2">Belongs to the glycosyl hydrolase 31 family.</text>
</comment>
<keyword evidence="7" id="KW-1185">Reference proteome</keyword>
<protein>
    <submittedName>
        <fullName evidence="6">Alpha-glucosidase 2</fullName>
    </submittedName>
</protein>
<dbReference type="InterPro" id="IPR000322">
    <property type="entry name" value="Glyco_hydro_31_TIM"/>
</dbReference>
<sequence>MLVRYQNALIYRFDSETVRIEPWGPNALRIRATHEATFPAENWALSEAPPEISPAEQNVQIEEGVKAVVVNGRIMAHVSRGGKLVITDEARGSRTVLEEFSRNRVDVTDPKASALKIDAREFVPRPGADSYRLTARFESLDENEHIYGMGQYQQPYLNLKGTDIELAQRNSQASIPFALSSLGYGLLWNQPAVGRAALSTRVLDCWIVAGDTPAGIVRAYANVVGKPPPMPEYGLGFWQCKLRYQTQDELLQVAREHKRRGLPMDVLVVDYFHWPKEGDWRFDPTFWLDEAEPEYSVYDFDIYRYHLGPNLMVGNIYPFHYAQAFYQGTQSTGQTPIVNLVRCAWVGSQKYGALLWSGDVASSWSSFRNQLSAGLNAGIAGIPWWTTDIGGFHGGNPNDPAFRELFVRWFQWGAFCPVFRLHGDRLPQQPRLGNSGGSHCLSGAPNEVWSYGEEVYGICKKYLFLREKMRGYVREVMDEAHRYGDPVMRPLFYGFPEDERAWEVTDQYLFGRRYLVAPILAAGQRTRTWVDAEGERVREVLEGGVTTTVDAPLDYMPVFEIVEIELEN</sequence>
<feature type="domain" description="Glycosyl hydrolase family 31 C-terminal" evidence="5">
    <location>
        <begin position="484"/>
        <end position="559"/>
    </location>
</feature>